<sequence length="472" mass="51062">MGAAMLLRSGKERKWPFDLHKKYKALVPGRMFSAAAQAEARASTSTDNEPKCFIKKLNNGMLVGTIETPSPVSRLAVVANAGSRFESGDNLGIAHLLRQSAKLRTENMSQLGIARKSLQLGSDVTCVGTRELIYYKSNVTRNCAGAMVEILQELTTKQVFKPWEVNDLQTNADALPLDLALYKTQPYIQCVELLHSAAFRNTLGRSLYAPDFMVGKYHSEQVAQYVKTYFSAGRMALVGVGIGHEELEELASQFETSGSAGVPAEKAAYHSGEVRHNSGGPLTYVAFAYGGPSQSDKDLLPAEVLKHIMGVGPHIKYSLGTATSQLAKAVSQSTDLPFAVSCLTANYSDGGLFGFTAVAPSSQVEKVVRSAANQFRGALTSGLSDADVSRAKTQLKAEICMQFENPDVLLNWLGEQTLHSDQILTPDEIYKMVDNVTTSDVNNVAKKIAGTKPTMASTGNTENVPYLDRIFS</sequence>
<keyword evidence="2" id="KW-0809">Transit peptide</keyword>
<dbReference type="PANTHER" id="PTHR11851">
    <property type="entry name" value="METALLOPROTEASE"/>
    <property type="match status" value="1"/>
</dbReference>
<dbReference type="InterPro" id="IPR007863">
    <property type="entry name" value="Peptidase_M16_C"/>
</dbReference>
<dbReference type="GO" id="GO:0016020">
    <property type="term" value="C:membrane"/>
    <property type="evidence" value="ECO:0007669"/>
    <property type="project" value="UniProtKB-ARBA"/>
</dbReference>
<name>A0AAV4D267_9GAST</name>
<dbReference type="FunFam" id="3.30.830.10:FF:000021">
    <property type="entry name" value="Cytochrome b-c1 complex subunit 2"/>
    <property type="match status" value="1"/>
</dbReference>
<comment type="subcellular location">
    <subcellularLocation>
        <location evidence="1">Mitochondrion</location>
    </subcellularLocation>
</comment>
<gene>
    <name evidence="6" type="ORF">PoB_006468600</name>
</gene>
<dbReference type="EMBL" id="BLXT01007309">
    <property type="protein sequence ID" value="GFO38181.1"/>
    <property type="molecule type" value="Genomic_DNA"/>
</dbReference>
<protein>
    <submittedName>
        <fullName evidence="6">Mitochondrial-processing peptidase subunit alpha</fullName>
    </submittedName>
</protein>
<dbReference type="GO" id="GO:0046872">
    <property type="term" value="F:metal ion binding"/>
    <property type="evidence" value="ECO:0007669"/>
    <property type="project" value="InterPro"/>
</dbReference>
<keyword evidence="3" id="KW-0496">Mitochondrion</keyword>
<dbReference type="Proteomes" id="UP000735302">
    <property type="component" value="Unassembled WGS sequence"/>
</dbReference>
<dbReference type="Pfam" id="PF00675">
    <property type="entry name" value="Peptidase_M16"/>
    <property type="match status" value="1"/>
</dbReference>
<feature type="domain" description="Peptidase M16 C-terminal" evidence="5">
    <location>
        <begin position="220"/>
        <end position="395"/>
    </location>
</feature>
<evidence type="ECO:0000259" key="5">
    <source>
        <dbReference type="Pfam" id="PF05193"/>
    </source>
</evidence>
<dbReference type="InterPro" id="IPR011765">
    <property type="entry name" value="Pept_M16_N"/>
</dbReference>
<dbReference type="FunFam" id="3.30.830.10:FF:000039">
    <property type="entry name" value="Ubiquinol-cytochrome c reductase core subunit 2"/>
    <property type="match status" value="1"/>
</dbReference>
<evidence type="ECO:0000256" key="1">
    <source>
        <dbReference type="ARBA" id="ARBA00004173"/>
    </source>
</evidence>
<dbReference type="GO" id="GO:0005739">
    <property type="term" value="C:mitochondrion"/>
    <property type="evidence" value="ECO:0007669"/>
    <property type="project" value="UniProtKB-SubCell"/>
</dbReference>
<proteinExistence type="predicted"/>
<accession>A0AAV4D267</accession>
<dbReference type="SUPFAM" id="SSF63411">
    <property type="entry name" value="LuxS/MPP-like metallohydrolase"/>
    <property type="match status" value="2"/>
</dbReference>
<evidence type="ECO:0000256" key="3">
    <source>
        <dbReference type="ARBA" id="ARBA00023128"/>
    </source>
</evidence>
<reference evidence="6 7" key="1">
    <citation type="journal article" date="2021" name="Elife">
        <title>Chloroplast acquisition without the gene transfer in kleptoplastic sea slugs, Plakobranchus ocellatus.</title>
        <authorList>
            <person name="Maeda T."/>
            <person name="Takahashi S."/>
            <person name="Yoshida T."/>
            <person name="Shimamura S."/>
            <person name="Takaki Y."/>
            <person name="Nagai Y."/>
            <person name="Toyoda A."/>
            <person name="Suzuki Y."/>
            <person name="Arimoto A."/>
            <person name="Ishii H."/>
            <person name="Satoh N."/>
            <person name="Nishiyama T."/>
            <person name="Hasebe M."/>
            <person name="Maruyama T."/>
            <person name="Minagawa J."/>
            <person name="Obokata J."/>
            <person name="Shigenobu S."/>
        </authorList>
    </citation>
    <scope>NUCLEOTIDE SEQUENCE [LARGE SCALE GENOMIC DNA]</scope>
</reference>
<dbReference type="PANTHER" id="PTHR11851:SF226">
    <property type="entry name" value="CYTOCHROME B-C1 COMPLEX SUBUNIT 2, MITOCHONDRIAL"/>
    <property type="match status" value="1"/>
</dbReference>
<keyword evidence="7" id="KW-1185">Reference proteome</keyword>
<evidence type="ECO:0000313" key="7">
    <source>
        <dbReference type="Proteomes" id="UP000735302"/>
    </source>
</evidence>
<dbReference type="Gene3D" id="3.30.830.10">
    <property type="entry name" value="Metalloenzyme, LuxS/M16 peptidase-like"/>
    <property type="match status" value="2"/>
</dbReference>
<dbReference type="InterPro" id="IPR050361">
    <property type="entry name" value="MPP/UQCRC_Complex"/>
</dbReference>
<evidence type="ECO:0000259" key="4">
    <source>
        <dbReference type="Pfam" id="PF00675"/>
    </source>
</evidence>
<evidence type="ECO:0000256" key="2">
    <source>
        <dbReference type="ARBA" id="ARBA00022946"/>
    </source>
</evidence>
<dbReference type="InterPro" id="IPR011249">
    <property type="entry name" value="Metalloenz_LuxS/M16"/>
</dbReference>
<dbReference type="AlphaFoldDB" id="A0AAV4D267"/>
<organism evidence="6 7">
    <name type="scientific">Plakobranchus ocellatus</name>
    <dbReference type="NCBI Taxonomy" id="259542"/>
    <lineage>
        <taxon>Eukaryota</taxon>
        <taxon>Metazoa</taxon>
        <taxon>Spiralia</taxon>
        <taxon>Lophotrochozoa</taxon>
        <taxon>Mollusca</taxon>
        <taxon>Gastropoda</taxon>
        <taxon>Heterobranchia</taxon>
        <taxon>Euthyneura</taxon>
        <taxon>Panpulmonata</taxon>
        <taxon>Sacoglossa</taxon>
        <taxon>Placobranchoidea</taxon>
        <taxon>Plakobranchidae</taxon>
        <taxon>Plakobranchus</taxon>
    </lineage>
</organism>
<dbReference type="Pfam" id="PF05193">
    <property type="entry name" value="Peptidase_M16_C"/>
    <property type="match status" value="1"/>
</dbReference>
<evidence type="ECO:0000313" key="6">
    <source>
        <dbReference type="EMBL" id="GFO38181.1"/>
    </source>
</evidence>
<comment type="caution">
    <text evidence="6">The sequence shown here is derived from an EMBL/GenBank/DDBJ whole genome shotgun (WGS) entry which is preliminary data.</text>
</comment>
<feature type="domain" description="Peptidase M16 N-terminal" evidence="4">
    <location>
        <begin position="67"/>
        <end position="211"/>
    </location>
</feature>